<protein>
    <submittedName>
        <fullName evidence="1">Uncharacterized protein</fullName>
    </submittedName>
</protein>
<keyword evidence="2" id="KW-1185">Reference proteome</keyword>
<organism evidence="1 2">
    <name type="scientific">Novipirellula rosea</name>
    <dbReference type="NCBI Taxonomy" id="1031540"/>
    <lineage>
        <taxon>Bacteria</taxon>
        <taxon>Pseudomonadati</taxon>
        <taxon>Planctomycetota</taxon>
        <taxon>Planctomycetia</taxon>
        <taxon>Pirellulales</taxon>
        <taxon>Pirellulaceae</taxon>
        <taxon>Novipirellula</taxon>
    </lineage>
</organism>
<reference evidence="2" key="1">
    <citation type="journal article" date="2019" name="Int. J. Syst. Evol. Microbiol.">
        <title>The Global Catalogue of Microorganisms (GCM) 10K type strain sequencing project: providing services to taxonomists for standard genome sequencing and annotation.</title>
        <authorList>
            <consortium name="The Broad Institute Genomics Platform"/>
            <consortium name="The Broad Institute Genome Sequencing Center for Infectious Disease"/>
            <person name="Wu L."/>
            <person name="Ma J."/>
        </authorList>
    </citation>
    <scope>NUCLEOTIDE SEQUENCE [LARGE SCALE GENOMIC DNA]</scope>
    <source>
        <strain evidence="2">JCM 17759</strain>
    </source>
</reference>
<evidence type="ECO:0000313" key="1">
    <source>
        <dbReference type="EMBL" id="GAA4462820.1"/>
    </source>
</evidence>
<dbReference type="Proteomes" id="UP001500840">
    <property type="component" value="Unassembled WGS sequence"/>
</dbReference>
<sequence length="194" mass="20993">MDVSESKTLANSKPAALRWRLWVDGCGGFLILPGERWTIGGAGPAGTSDVRIHSDLARIAGTLSRREDSYFWEFADAARPAELVLSGHPLSMTGSASLIFRHPSPLSRSAVLTLMPPHRFAGHVDEVILADETLLMGATADCHIKVAHLGSEKVVITRRGDRWLGKVVGDPELSELTVGQRMELGDVVMTLEEA</sequence>
<gene>
    <name evidence="1" type="ORF">GCM10023156_47170</name>
</gene>
<proteinExistence type="predicted"/>
<name>A0ABP8NAV7_9BACT</name>
<evidence type="ECO:0000313" key="2">
    <source>
        <dbReference type="Proteomes" id="UP001500840"/>
    </source>
</evidence>
<comment type="caution">
    <text evidence="1">The sequence shown here is derived from an EMBL/GenBank/DDBJ whole genome shotgun (WGS) entry which is preliminary data.</text>
</comment>
<accession>A0ABP8NAV7</accession>
<dbReference type="EMBL" id="BAABGA010000064">
    <property type="protein sequence ID" value="GAA4462820.1"/>
    <property type="molecule type" value="Genomic_DNA"/>
</dbReference>